<gene>
    <name evidence="1" type="ORF">F4553_001797</name>
</gene>
<dbReference type="InterPro" id="IPR011257">
    <property type="entry name" value="DNA_glycosylase"/>
</dbReference>
<dbReference type="Pfam" id="PF19827">
    <property type="entry name" value="DUF6308"/>
    <property type="match status" value="1"/>
</dbReference>
<protein>
    <submittedName>
        <fullName evidence="1">Uncharacterized protein</fullName>
    </submittedName>
</protein>
<keyword evidence="2" id="KW-1185">Reference proteome</keyword>
<dbReference type="EMBL" id="JACHMN010000002">
    <property type="protein sequence ID" value="MBB5868418.1"/>
    <property type="molecule type" value="Genomic_DNA"/>
</dbReference>
<dbReference type="GO" id="GO:0006281">
    <property type="term" value="P:DNA repair"/>
    <property type="evidence" value="ECO:0007669"/>
    <property type="project" value="InterPro"/>
</dbReference>
<proteinExistence type="predicted"/>
<dbReference type="InterPro" id="IPR046275">
    <property type="entry name" value="DUF6308"/>
</dbReference>
<organism evidence="1 2">
    <name type="scientific">Allocatelliglobosispora scoriae</name>
    <dbReference type="NCBI Taxonomy" id="643052"/>
    <lineage>
        <taxon>Bacteria</taxon>
        <taxon>Bacillati</taxon>
        <taxon>Actinomycetota</taxon>
        <taxon>Actinomycetes</taxon>
        <taxon>Micromonosporales</taxon>
        <taxon>Micromonosporaceae</taxon>
        <taxon>Allocatelliglobosispora</taxon>
    </lineage>
</organism>
<name>A0A841BM36_9ACTN</name>
<evidence type="ECO:0000313" key="1">
    <source>
        <dbReference type="EMBL" id="MBB5868418.1"/>
    </source>
</evidence>
<accession>A0A841BM36</accession>
<dbReference type="Proteomes" id="UP000587527">
    <property type="component" value="Unassembled WGS sequence"/>
</dbReference>
<dbReference type="GO" id="GO:0003824">
    <property type="term" value="F:catalytic activity"/>
    <property type="evidence" value="ECO:0007669"/>
    <property type="project" value="InterPro"/>
</dbReference>
<dbReference type="AlphaFoldDB" id="A0A841BM36"/>
<dbReference type="SUPFAM" id="SSF48150">
    <property type="entry name" value="DNA-glycosylase"/>
    <property type="match status" value="1"/>
</dbReference>
<evidence type="ECO:0000313" key="2">
    <source>
        <dbReference type="Proteomes" id="UP000587527"/>
    </source>
</evidence>
<dbReference type="RefSeq" id="WP_184834350.1">
    <property type="nucleotide sequence ID" value="NZ_JACHMN010000002.1"/>
</dbReference>
<comment type="caution">
    <text evidence="1">The sequence shown here is derived from an EMBL/GenBank/DDBJ whole genome shotgun (WGS) entry which is preliminary data.</text>
</comment>
<reference evidence="1 2" key="1">
    <citation type="submission" date="2020-08" db="EMBL/GenBank/DDBJ databases">
        <title>Sequencing the genomes of 1000 actinobacteria strains.</title>
        <authorList>
            <person name="Klenk H.-P."/>
        </authorList>
    </citation>
    <scope>NUCLEOTIDE SEQUENCE [LARGE SCALE GENOMIC DNA]</scope>
    <source>
        <strain evidence="1 2">DSM 45362</strain>
    </source>
</reference>
<sequence length="220" mass="23956">MHSEDLLRVRIRDVLAVPDIERLVAAYFDPNKPFAGTSFDLLGENPPDMFTLDDLLATTLLDISWRPLAIRTLLAGGGHLTAGLATLPTDLDLWNASPDILRSAGVLHQWLDKLPGVGPVIASKLLARKRPRLVPIHDSVVLRVLAPPENQFWTTLATALTESTLRSEIEALRPSGVDSPSLLRLLDVAIWTCHSRARNARKARGAVGITEPGPVPPVKS</sequence>